<evidence type="ECO:0000256" key="9">
    <source>
        <dbReference type="ARBA" id="ARBA00023136"/>
    </source>
</evidence>
<keyword evidence="6 10" id="KW-0735">Signal-anchor</keyword>
<protein>
    <recommendedName>
        <fullName evidence="10">Hexosyltransferase</fullName>
        <ecNumber evidence="10">2.4.1.-</ecNumber>
    </recommendedName>
</protein>
<accession>A0A1D2MUV2</accession>
<dbReference type="GO" id="GO:0000139">
    <property type="term" value="C:Golgi membrane"/>
    <property type="evidence" value="ECO:0007669"/>
    <property type="project" value="UniProtKB-SubCell"/>
</dbReference>
<proteinExistence type="inferred from homology"/>
<keyword evidence="7 10" id="KW-1133">Transmembrane helix</keyword>
<evidence type="ECO:0000256" key="8">
    <source>
        <dbReference type="ARBA" id="ARBA00023034"/>
    </source>
</evidence>
<evidence type="ECO:0000313" key="11">
    <source>
        <dbReference type="EMBL" id="ODM96485.1"/>
    </source>
</evidence>
<evidence type="ECO:0000313" key="12">
    <source>
        <dbReference type="Proteomes" id="UP000094527"/>
    </source>
</evidence>
<evidence type="ECO:0000256" key="2">
    <source>
        <dbReference type="ARBA" id="ARBA00008661"/>
    </source>
</evidence>
<evidence type="ECO:0000256" key="3">
    <source>
        <dbReference type="ARBA" id="ARBA00022676"/>
    </source>
</evidence>
<dbReference type="GO" id="GO:0006493">
    <property type="term" value="P:protein O-linked glycosylation"/>
    <property type="evidence" value="ECO:0007669"/>
    <property type="project" value="TreeGrafter"/>
</dbReference>
<keyword evidence="3 10" id="KW-0328">Glycosyltransferase</keyword>
<dbReference type="Proteomes" id="UP000094527">
    <property type="component" value="Unassembled WGS sequence"/>
</dbReference>
<name>A0A1D2MUV2_ORCCI</name>
<evidence type="ECO:0000256" key="6">
    <source>
        <dbReference type="ARBA" id="ARBA00022968"/>
    </source>
</evidence>
<comment type="caution">
    <text evidence="11">The sequence shown here is derived from an EMBL/GenBank/DDBJ whole genome shotgun (WGS) entry which is preliminary data.</text>
</comment>
<dbReference type="PANTHER" id="PTHR11214">
    <property type="entry name" value="BETA-1,3-N-ACETYLGLUCOSAMINYLTRANSFERASE"/>
    <property type="match status" value="1"/>
</dbReference>
<dbReference type="InterPro" id="IPR002659">
    <property type="entry name" value="Glyco_trans_31"/>
</dbReference>
<evidence type="ECO:0000256" key="5">
    <source>
        <dbReference type="ARBA" id="ARBA00022692"/>
    </source>
</evidence>
<evidence type="ECO:0000256" key="7">
    <source>
        <dbReference type="ARBA" id="ARBA00022989"/>
    </source>
</evidence>
<evidence type="ECO:0000256" key="10">
    <source>
        <dbReference type="RuleBase" id="RU363063"/>
    </source>
</evidence>
<dbReference type="GO" id="GO:0008194">
    <property type="term" value="F:UDP-glycosyltransferase activity"/>
    <property type="evidence" value="ECO:0007669"/>
    <property type="project" value="TreeGrafter"/>
</dbReference>
<feature type="transmembrane region" description="Helical" evidence="10">
    <location>
        <begin position="9"/>
        <end position="28"/>
    </location>
</feature>
<comment type="subcellular location">
    <subcellularLocation>
        <location evidence="1 10">Golgi apparatus membrane</location>
        <topology evidence="1 10">Single-pass type II membrane protein</topology>
    </subcellularLocation>
</comment>
<comment type="similarity">
    <text evidence="2 10">Belongs to the glycosyltransferase 31 family.</text>
</comment>
<gene>
    <name evidence="11" type="ORF">Ocin01_10194</name>
</gene>
<dbReference type="OMA" id="RWLVETC"/>
<dbReference type="Pfam" id="PF01762">
    <property type="entry name" value="Galactosyl_T"/>
    <property type="match status" value="2"/>
</dbReference>
<dbReference type="Gene3D" id="3.90.550.50">
    <property type="match status" value="1"/>
</dbReference>
<evidence type="ECO:0000256" key="4">
    <source>
        <dbReference type="ARBA" id="ARBA00022679"/>
    </source>
</evidence>
<dbReference type="EC" id="2.4.1.-" evidence="10"/>
<dbReference type="EMBL" id="LJIJ01000535">
    <property type="protein sequence ID" value="ODM96485.1"/>
    <property type="molecule type" value="Genomic_DNA"/>
</dbReference>
<keyword evidence="9 10" id="KW-0472">Membrane</keyword>
<keyword evidence="8 10" id="KW-0333">Golgi apparatus</keyword>
<sequence>MTRAIKRTIVYLAGAALLVVVIDLSGIFRHPFEKDYFSKFSYPLDLPNFASVVKRYGNNEPTAYDPINYRYANLTYLKTANTDCNEEYRLIILVKSAPNNFRKRQAIRSTWGYRKRFSDVPIKTVFMLGLIDEKENAVTPDYKSKIKDPITLNEAINEESAKYGDLIQADFIDSYYNNTYKTLMGMRWLVETCKLYRYAFFADDDMYVSVKNLLKFFRHPTSYPEYWENQKKIDKFIAEQHYGDVAKKYKQNRNLRHAMKLPISSKNGKHIKSLQHDNVALDEKSGKVKVWKNSPVDFDIDLDDDVTLYGGYVYFLPPYRHKLGSKWYLSLDEYPYSYLPPFVPAGAIALSRSTVFDLYYASLFTKHLRFDDVFIAICAKKMGIEPYHSEYFRLKPSYPVMDRDDIKLEYLITWHGFDDPDTLVRFWSAQKSLGNA</sequence>
<organism evidence="11 12">
    <name type="scientific">Orchesella cincta</name>
    <name type="common">Springtail</name>
    <name type="synonym">Podura cincta</name>
    <dbReference type="NCBI Taxonomy" id="48709"/>
    <lineage>
        <taxon>Eukaryota</taxon>
        <taxon>Metazoa</taxon>
        <taxon>Ecdysozoa</taxon>
        <taxon>Arthropoda</taxon>
        <taxon>Hexapoda</taxon>
        <taxon>Collembola</taxon>
        <taxon>Entomobryomorpha</taxon>
        <taxon>Entomobryoidea</taxon>
        <taxon>Orchesellidae</taxon>
        <taxon>Orchesellinae</taxon>
        <taxon>Orchesella</taxon>
    </lineage>
</organism>
<keyword evidence="4 11" id="KW-0808">Transferase</keyword>
<dbReference type="AlphaFoldDB" id="A0A1D2MUV2"/>
<dbReference type="OrthoDB" id="5957813at2759"/>
<reference evidence="11 12" key="1">
    <citation type="journal article" date="2016" name="Genome Biol. Evol.">
        <title>Gene Family Evolution Reflects Adaptation to Soil Environmental Stressors in the Genome of the Collembolan Orchesella cincta.</title>
        <authorList>
            <person name="Faddeeva-Vakhrusheva A."/>
            <person name="Derks M.F."/>
            <person name="Anvar S.Y."/>
            <person name="Agamennone V."/>
            <person name="Suring W."/>
            <person name="Smit S."/>
            <person name="van Straalen N.M."/>
            <person name="Roelofs D."/>
        </authorList>
    </citation>
    <scope>NUCLEOTIDE SEQUENCE [LARGE SCALE GENOMIC DNA]</scope>
    <source>
        <tissue evidence="11">Mixed pool</tissue>
    </source>
</reference>
<evidence type="ECO:0000256" key="1">
    <source>
        <dbReference type="ARBA" id="ARBA00004323"/>
    </source>
</evidence>
<keyword evidence="5 10" id="KW-0812">Transmembrane</keyword>
<dbReference type="PANTHER" id="PTHR11214:SF349">
    <property type="entry name" value="BETA-1,3-GALACTOSYLTRANSFERASE BRN"/>
    <property type="match status" value="1"/>
</dbReference>
<keyword evidence="12" id="KW-1185">Reference proteome</keyword>
<dbReference type="STRING" id="48709.A0A1D2MUV2"/>
<dbReference type="GO" id="GO:0016758">
    <property type="term" value="F:hexosyltransferase activity"/>
    <property type="evidence" value="ECO:0007669"/>
    <property type="project" value="InterPro"/>
</dbReference>